<reference evidence="1 2" key="1">
    <citation type="submission" date="2019-05" db="EMBL/GenBank/DDBJ databases">
        <title>Another draft genome of Portunus trituberculatus and its Hox gene families provides insights of decapod evolution.</title>
        <authorList>
            <person name="Jeong J.-H."/>
            <person name="Song I."/>
            <person name="Kim S."/>
            <person name="Choi T."/>
            <person name="Kim D."/>
            <person name="Ryu S."/>
            <person name="Kim W."/>
        </authorList>
    </citation>
    <scope>NUCLEOTIDE SEQUENCE [LARGE SCALE GENOMIC DNA]</scope>
    <source>
        <tissue evidence="1">Muscle</tissue>
    </source>
</reference>
<comment type="caution">
    <text evidence="1">The sequence shown here is derived from an EMBL/GenBank/DDBJ whole genome shotgun (WGS) entry which is preliminary data.</text>
</comment>
<dbReference type="AlphaFoldDB" id="A0A5B7EWN5"/>
<evidence type="ECO:0008006" key="3">
    <source>
        <dbReference type="Google" id="ProtNLM"/>
    </source>
</evidence>
<proteinExistence type="predicted"/>
<keyword evidence="2" id="KW-1185">Reference proteome</keyword>
<dbReference type="InterPro" id="IPR013783">
    <property type="entry name" value="Ig-like_fold"/>
</dbReference>
<organism evidence="1 2">
    <name type="scientific">Portunus trituberculatus</name>
    <name type="common">Swimming crab</name>
    <name type="synonym">Neptunus trituberculatus</name>
    <dbReference type="NCBI Taxonomy" id="210409"/>
    <lineage>
        <taxon>Eukaryota</taxon>
        <taxon>Metazoa</taxon>
        <taxon>Ecdysozoa</taxon>
        <taxon>Arthropoda</taxon>
        <taxon>Crustacea</taxon>
        <taxon>Multicrustacea</taxon>
        <taxon>Malacostraca</taxon>
        <taxon>Eumalacostraca</taxon>
        <taxon>Eucarida</taxon>
        <taxon>Decapoda</taxon>
        <taxon>Pleocyemata</taxon>
        <taxon>Brachyura</taxon>
        <taxon>Eubrachyura</taxon>
        <taxon>Portunoidea</taxon>
        <taxon>Portunidae</taxon>
        <taxon>Portuninae</taxon>
        <taxon>Portunus</taxon>
    </lineage>
</organism>
<dbReference type="EMBL" id="VSRR010003783">
    <property type="protein sequence ID" value="MPC37438.1"/>
    <property type="molecule type" value="Genomic_DNA"/>
</dbReference>
<name>A0A5B7EWN5_PORTR</name>
<protein>
    <recommendedName>
        <fullName evidence="3">Ig-like domain-containing protein</fullName>
    </recommendedName>
</protein>
<evidence type="ECO:0000313" key="2">
    <source>
        <dbReference type="Proteomes" id="UP000324222"/>
    </source>
</evidence>
<evidence type="ECO:0000313" key="1">
    <source>
        <dbReference type="EMBL" id="MPC37438.1"/>
    </source>
</evidence>
<gene>
    <name evidence="1" type="ORF">E2C01_030917</name>
</gene>
<accession>A0A5B7EWN5</accession>
<dbReference type="Proteomes" id="UP000324222">
    <property type="component" value="Unassembled WGS sequence"/>
</dbReference>
<sequence>MQVEAGGNVTSATLTLLVDREHNGATLTCTAANPALPGERNLSDSIRLSVYCEYERLAWGWGGEEKGVVSMLCYEGKEGCYVYTVWSWREKMLCTRCVIKEDEWYKKAVLSEKRSLLCHHSAVREEKGTVLTRNGRVL</sequence>
<dbReference type="Gene3D" id="2.60.40.10">
    <property type="entry name" value="Immunoglobulins"/>
    <property type="match status" value="1"/>
</dbReference>
<dbReference type="OrthoDB" id="6372320at2759"/>